<keyword evidence="1" id="KW-0732">Signal</keyword>
<feature type="signal peptide" evidence="1">
    <location>
        <begin position="1"/>
        <end position="21"/>
    </location>
</feature>
<reference evidence="2" key="1">
    <citation type="journal article" date="2020" name="Stud. Mycol.">
        <title>101 Dothideomycetes genomes: a test case for predicting lifestyles and emergence of pathogens.</title>
        <authorList>
            <person name="Haridas S."/>
            <person name="Albert R."/>
            <person name="Binder M."/>
            <person name="Bloem J."/>
            <person name="Labutti K."/>
            <person name="Salamov A."/>
            <person name="Andreopoulos B."/>
            <person name="Baker S."/>
            <person name="Barry K."/>
            <person name="Bills G."/>
            <person name="Bluhm B."/>
            <person name="Cannon C."/>
            <person name="Castanera R."/>
            <person name="Culley D."/>
            <person name="Daum C."/>
            <person name="Ezra D."/>
            <person name="Gonzalez J."/>
            <person name="Henrissat B."/>
            <person name="Kuo A."/>
            <person name="Liang C."/>
            <person name="Lipzen A."/>
            <person name="Lutzoni F."/>
            <person name="Magnuson J."/>
            <person name="Mondo S."/>
            <person name="Nolan M."/>
            <person name="Ohm R."/>
            <person name="Pangilinan J."/>
            <person name="Park H.-J."/>
            <person name="Ramirez L."/>
            <person name="Alfaro M."/>
            <person name="Sun H."/>
            <person name="Tritt A."/>
            <person name="Yoshinaga Y."/>
            <person name="Zwiers L.-H."/>
            <person name="Turgeon B."/>
            <person name="Goodwin S."/>
            <person name="Spatafora J."/>
            <person name="Crous P."/>
            <person name="Grigoriev I."/>
        </authorList>
    </citation>
    <scope>NUCLEOTIDE SEQUENCE</scope>
    <source>
        <strain evidence="2">CBS 133067</strain>
    </source>
</reference>
<dbReference type="Proteomes" id="UP000799772">
    <property type="component" value="Unassembled WGS sequence"/>
</dbReference>
<evidence type="ECO:0000313" key="2">
    <source>
        <dbReference type="EMBL" id="KAF2103217.1"/>
    </source>
</evidence>
<feature type="chain" id="PRO_5040240875" evidence="1">
    <location>
        <begin position="22"/>
        <end position="184"/>
    </location>
</feature>
<protein>
    <submittedName>
        <fullName evidence="2">Uncharacterized protein</fullName>
    </submittedName>
</protein>
<sequence length="184" mass="19220">MLSLKFFVVALTLFLSVFVEGYGYGGPNCSTCQPVTVTSPILFCPAEKCTGPIAQCILLKSTIVPSATCSYSTVTVPGTCPGCQHGCRTETRTISTTGCVPPSPTTPCFVATTTLDEILHCPFIPAPTTSCPSPCSVTRTVTRPTPNVYCPDTYTVTITPTCPTDGCSALCPTVTTTVTQLGQS</sequence>
<dbReference type="AlphaFoldDB" id="A0A9P4IRK6"/>
<accession>A0A9P4IRK6</accession>
<evidence type="ECO:0000313" key="3">
    <source>
        <dbReference type="Proteomes" id="UP000799772"/>
    </source>
</evidence>
<evidence type="ECO:0000256" key="1">
    <source>
        <dbReference type="SAM" id="SignalP"/>
    </source>
</evidence>
<organism evidence="2 3">
    <name type="scientific">Rhizodiscina lignyota</name>
    <dbReference type="NCBI Taxonomy" id="1504668"/>
    <lineage>
        <taxon>Eukaryota</taxon>
        <taxon>Fungi</taxon>
        <taxon>Dikarya</taxon>
        <taxon>Ascomycota</taxon>
        <taxon>Pezizomycotina</taxon>
        <taxon>Dothideomycetes</taxon>
        <taxon>Pleosporomycetidae</taxon>
        <taxon>Aulographales</taxon>
        <taxon>Rhizodiscinaceae</taxon>
        <taxon>Rhizodiscina</taxon>
    </lineage>
</organism>
<proteinExistence type="predicted"/>
<name>A0A9P4IRK6_9PEZI</name>
<dbReference type="EMBL" id="ML978122">
    <property type="protein sequence ID" value="KAF2103217.1"/>
    <property type="molecule type" value="Genomic_DNA"/>
</dbReference>
<gene>
    <name evidence="2" type="ORF">NA57DRAFT_52743</name>
</gene>
<keyword evidence="3" id="KW-1185">Reference proteome</keyword>
<comment type="caution">
    <text evidence="2">The sequence shown here is derived from an EMBL/GenBank/DDBJ whole genome shotgun (WGS) entry which is preliminary data.</text>
</comment>